<organism evidence="1 2">
    <name type="scientific">Dreissena polymorpha</name>
    <name type="common">Zebra mussel</name>
    <name type="synonym">Mytilus polymorpha</name>
    <dbReference type="NCBI Taxonomy" id="45954"/>
    <lineage>
        <taxon>Eukaryota</taxon>
        <taxon>Metazoa</taxon>
        <taxon>Spiralia</taxon>
        <taxon>Lophotrochozoa</taxon>
        <taxon>Mollusca</taxon>
        <taxon>Bivalvia</taxon>
        <taxon>Autobranchia</taxon>
        <taxon>Heteroconchia</taxon>
        <taxon>Euheterodonta</taxon>
        <taxon>Imparidentia</taxon>
        <taxon>Neoheterodontei</taxon>
        <taxon>Myida</taxon>
        <taxon>Dreissenoidea</taxon>
        <taxon>Dreissenidae</taxon>
        <taxon>Dreissena</taxon>
    </lineage>
</organism>
<dbReference type="Proteomes" id="UP000828390">
    <property type="component" value="Unassembled WGS sequence"/>
</dbReference>
<name>A0A9D4BR67_DREPO</name>
<comment type="caution">
    <text evidence="1">The sequence shown here is derived from an EMBL/GenBank/DDBJ whole genome shotgun (WGS) entry which is preliminary data.</text>
</comment>
<accession>A0A9D4BR67</accession>
<evidence type="ECO:0000313" key="1">
    <source>
        <dbReference type="EMBL" id="KAH3702242.1"/>
    </source>
</evidence>
<keyword evidence="2" id="KW-1185">Reference proteome</keyword>
<proteinExistence type="predicted"/>
<reference evidence="1" key="2">
    <citation type="submission" date="2020-11" db="EMBL/GenBank/DDBJ databases">
        <authorList>
            <person name="McCartney M.A."/>
            <person name="Auch B."/>
            <person name="Kono T."/>
            <person name="Mallez S."/>
            <person name="Becker A."/>
            <person name="Gohl D.M."/>
            <person name="Silverstein K.A.T."/>
            <person name="Koren S."/>
            <person name="Bechman K.B."/>
            <person name="Herman A."/>
            <person name="Abrahante J.E."/>
            <person name="Garbe J."/>
        </authorList>
    </citation>
    <scope>NUCLEOTIDE SEQUENCE</scope>
    <source>
        <strain evidence="1">Duluth1</strain>
        <tissue evidence="1">Whole animal</tissue>
    </source>
</reference>
<sequence>MLEQLHSDQQKCYSSLTLDTILAPSCGSDSGCDSYLVRSRNGIQAKHWTCTDLPPVKLEVKVIV</sequence>
<dbReference type="EMBL" id="JAIWYP010000015">
    <property type="protein sequence ID" value="KAH3702242.1"/>
    <property type="molecule type" value="Genomic_DNA"/>
</dbReference>
<reference evidence="1" key="1">
    <citation type="journal article" date="2019" name="bioRxiv">
        <title>The Genome of the Zebra Mussel, Dreissena polymorpha: A Resource for Invasive Species Research.</title>
        <authorList>
            <person name="McCartney M.A."/>
            <person name="Auch B."/>
            <person name="Kono T."/>
            <person name="Mallez S."/>
            <person name="Zhang Y."/>
            <person name="Obille A."/>
            <person name="Becker A."/>
            <person name="Abrahante J.E."/>
            <person name="Garbe J."/>
            <person name="Badalamenti J.P."/>
            <person name="Herman A."/>
            <person name="Mangelson H."/>
            <person name="Liachko I."/>
            <person name="Sullivan S."/>
            <person name="Sone E.D."/>
            <person name="Koren S."/>
            <person name="Silverstein K.A.T."/>
            <person name="Beckman K.B."/>
            <person name="Gohl D.M."/>
        </authorList>
    </citation>
    <scope>NUCLEOTIDE SEQUENCE</scope>
    <source>
        <strain evidence="1">Duluth1</strain>
        <tissue evidence="1">Whole animal</tissue>
    </source>
</reference>
<dbReference type="AlphaFoldDB" id="A0A9D4BR67"/>
<protein>
    <submittedName>
        <fullName evidence="1">Uncharacterized protein</fullName>
    </submittedName>
</protein>
<gene>
    <name evidence="1" type="ORF">DPMN_077250</name>
</gene>
<evidence type="ECO:0000313" key="2">
    <source>
        <dbReference type="Proteomes" id="UP000828390"/>
    </source>
</evidence>